<dbReference type="RefSeq" id="XP_067820955.1">
    <property type="nucleotide sequence ID" value="XM_067964563.1"/>
</dbReference>
<dbReference type="Proteomes" id="UP000294530">
    <property type="component" value="Unassembled WGS sequence"/>
</dbReference>
<keyword evidence="2" id="KW-1185">Reference proteome</keyword>
<dbReference type="KEGG" id="blac:94350234"/>
<dbReference type="EMBL" id="SHOA02000015">
    <property type="protein sequence ID" value="TDH71456.1"/>
    <property type="molecule type" value="Genomic_DNA"/>
</dbReference>
<organism evidence="1 2">
    <name type="scientific">Bremia lactucae</name>
    <name type="common">Lettuce downy mildew</name>
    <dbReference type="NCBI Taxonomy" id="4779"/>
    <lineage>
        <taxon>Eukaryota</taxon>
        <taxon>Sar</taxon>
        <taxon>Stramenopiles</taxon>
        <taxon>Oomycota</taxon>
        <taxon>Peronosporomycetes</taxon>
        <taxon>Peronosporales</taxon>
        <taxon>Peronosporaceae</taxon>
        <taxon>Bremia</taxon>
    </lineage>
</organism>
<dbReference type="SUPFAM" id="SSF48403">
    <property type="entry name" value="Ankyrin repeat"/>
    <property type="match status" value="1"/>
</dbReference>
<reference evidence="1 2" key="1">
    <citation type="journal article" date="2021" name="Genome Biol.">
        <title>AFLAP: assembly-free linkage analysis pipeline using k-mers from genome sequencing data.</title>
        <authorList>
            <person name="Fletcher K."/>
            <person name="Zhang L."/>
            <person name="Gil J."/>
            <person name="Han R."/>
            <person name="Cavanaugh K."/>
            <person name="Michelmore R."/>
        </authorList>
    </citation>
    <scope>NUCLEOTIDE SEQUENCE [LARGE SCALE GENOMIC DNA]</scope>
    <source>
        <strain evidence="1 2">SF5</strain>
    </source>
</reference>
<dbReference type="PANTHER" id="PTHR46586:SF3">
    <property type="entry name" value="ANKYRIN REPEAT-CONTAINING PROTEIN"/>
    <property type="match status" value="1"/>
</dbReference>
<protein>
    <recommendedName>
        <fullName evidence="3">Ankyrin repeat-containing domain</fullName>
    </recommendedName>
</protein>
<dbReference type="PANTHER" id="PTHR46586">
    <property type="entry name" value="ANKYRIN REPEAT-CONTAINING PROTEIN"/>
    <property type="match status" value="1"/>
</dbReference>
<dbReference type="InterPro" id="IPR036770">
    <property type="entry name" value="Ankyrin_rpt-contain_sf"/>
</dbReference>
<evidence type="ECO:0000313" key="1">
    <source>
        <dbReference type="EMBL" id="TDH71456.1"/>
    </source>
</evidence>
<name>A0A976FRY6_BRELC</name>
<dbReference type="GeneID" id="94350234"/>
<dbReference type="AlphaFoldDB" id="A0A976FRY6"/>
<accession>A0A976FRY6</accession>
<dbReference type="InterPro" id="IPR052050">
    <property type="entry name" value="SecEffector_AnkRepeat"/>
</dbReference>
<comment type="caution">
    <text evidence="1">The sequence shown here is derived from an EMBL/GenBank/DDBJ whole genome shotgun (WGS) entry which is preliminary data.</text>
</comment>
<sequence>MLLESSGLKWLLNHPLASEHLIIKRFSTVKWLISNCNFKILISHAIDKCGTYGHRQFLQTHKADRTDLMRTEAPDSWRNLTDAPILLAAISGHIVRCDRGAVDNAASQGHLEVIEWLHTNRSEGCSRLAIKNFSYRCTSNSMCQAAENGYLSMVKRLNANMPESHTARTINYAVQYCHLDVATLLSEASFNSRYCCGYMLTPLMSSHRIL</sequence>
<gene>
    <name evidence="1" type="ORF">CCR75_006493</name>
</gene>
<evidence type="ECO:0008006" key="3">
    <source>
        <dbReference type="Google" id="ProtNLM"/>
    </source>
</evidence>
<proteinExistence type="predicted"/>
<dbReference type="OrthoDB" id="543798at2759"/>
<dbReference type="Gene3D" id="1.25.40.20">
    <property type="entry name" value="Ankyrin repeat-containing domain"/>
    <property type="match status" value="1"/>
</dbReference>
<evidence type="ECO:0000313" key="2">
    <source>
        <dbReference type="Proteomes" id="UP000294530"/>
    </source>
</evidence>